<dbReference type="RefSeq" id="WP_121157083.1">
    <property type="nucleotide sequence ID" value="NZ_RBKT01000001.1"/>
</dbReference>
<evidence type="ECO:0000256" key="4">
    <source>
        <dbReference type="ARBA" id="ARBA00022833"/>
    </source>
</evidence>
<evidence type="ECO:0000313" key="8">
    <source>
        <dbReference type="EMBL" id="RKR88458.1"/>
    </source>
</evidence>
<comment type="caution">
    <text evidence="8">The sequence shown here is derived from an EMBL/GenBank/DDBJ whole genome shotgun (WGS) entry which is preliminary data.</text>
</comment>
<evidence type="ECO:0000256" key="1">
    <source>
        <dbReference type="ARBA" id="ARBA00007261"/>
    </source>
</evidence>
<dbReference type="Pfam" id="PF05193">
    <property type="entry name" value="Peptidase_M16_C"/>
    <property type="match status" value="1"/>
</dbReference>
<protein>
    <submittedName>
        <fullName evidence="8">Putative Zn-dependent peptidase</fullName>
    </submittedName>
</protein>
<dbReference type="GO" id="GO:0046872">
    <property type="term" value="F:metal ion binding"/>
    <property type="evidence" value="ECO:0007669"/>
    <property type="project" value="InterPro"/>
</dbReference>
<dbReference type="PANTHER" id="PTHR43690">
    <property type="entry name" value="NARDILYSIN"/>
    <property type="match status" value="1"/>
</dbReference>
<evidence type="ECO:0000259" key="6">
    <source>
        <dbReference type="Pfam" id="PF00675"/>
    </source>
</evidence>
<dbReference type="InterPro" id="IPR011765">
    <property type="entry name" value="Pept_M16_N"/>
</dbReference>
<dbReference type="Gene3D" id="3.30.830.10">
    <property type="entry name" value="Metalloenzyme, LuxS/M16 peptidase-like"/>
    <property type="match status" value="2"/>
</dbReference>
<evidence type="ECO:0000313" key="9">
    <source>
        <dbReference type="Proteomes" id="UP000277671"/>
    </source>
</evidence>
<reference evidence="8 9" key="1">
    <citation type="submission" date="2018-10" db="EMBL/GenBank/DDBJ databases">
        <title>Sequencing the genomes of 1000 actinobacteria strains.</title>
        <authorList>
            <person name="Klenk H.-P."/>
        </authorList>
    </citation>
    <scope>NUCLEOTIDE SEQUENCE [LARGE SCALE GENOMIC DNA]</scope>
    <source>
        <strain evidence="8 9">DSM 45175</strain>
    </source>
</reference>
<dbReference type="Pfam" id="PF00675">
    <property type="entry name" value="Peptidase_M16"/>
    <property type="match status" value="1"/>
</dbReference>
<keyword evidence="5" id="KW-0482">Metalloprotease</keyword>
<feature type="domain" description="Peptidase M16 C-terminal" evidence="7">
    <location>
        <begin position="181"/>
        <end position="366"/>
    </location>
</feature>
<feature type="domain" description="Peptidase M16 N-terminal" evidence="6">
    <location>
        <begin position="25"/>
        <end position="142"/>
    </location>
</feature>
<dbReference type="AlphaFoldDB" id="A0A495JIR4"/>
<dbReference type="Proteomes" id="UP000277671">
    <property type="component" value="Unassembled WGS sequence"/>
</dbReference>
<evidence type="ECO:0000256" key="2">
    <source>
        <dbReference type="ARBA" id="ARBA00022670"/>
    </source>
</evidence>
<accession>A0A495JIR4</accession>
<keyword evidence="2" id="KW-0645">Protease</keyword>
<keyword evidence="9" id="KW-1185">Reference proteome</keyword>
<dbReference type="InterPro" id="IPR011249">
    <property type="entry name" value="Metalloenz_LuxS/M16"/>
</dbReference>
<evidence type="ECO:0000259" key="7">
    <source>
        <dbReference type="Pfam" id="PF05193"/>
    </source>
</evidence>
<evidence type="ECO:0000256" key="3">
    <source>
        <dbReference type="ARBA" id="ARBA00022801"/>
    </source>
</evidence>
<name>A0A495JIR4_9ACTN</name>
<keyword evidence="3" id="KW-0378">Hydrolase</keyword>
<keyword evidence="4" id="KW-0862">Zinc</keyword>
<organism evidence="8 9">
    <name type="scientific">Micromonospora pisi</name>
    <dbReference type="NCBI Taxonomy" id="589240"/>
    <lineage>
        <taxon>Bacteria</taxon>
        <taxon>Bacillati</taxon>
        <taxon>Actinomycetota</taxon>
        <taxon>Actinomycetes</taxon>
        <taxon>Micromonosporales</taxon>
        <taxon>Micromonosporaceae</taxon>
        <taxon>Micromonospora</taxon>
    </lineage>
</organism>
<dbReference type="GO" id="GO:0008237">
    <property type="term" value="F:metallopeptidase activity"/>
    <property type="evidence" value="ECO:0007669"/>
    <property type="project" value="UniProtKB-KW"/>
</dbReference>
<dbReference type="PANTHER" id="PTHR43690:SF17">
    <property type="entry name" value="PROTEIN YHJJ"/>
    <property type="match status" value="1"/>
</dbReference>
<dbReference type="InterPro" id="IPR050626">
    <property type="entry name" value="Peptidase_M16"/>
</dbReference>
<evidence type="ECO:0000256" key="5">
    <source>
        <dbReference type="ARBA" id="ARBA00023049"/>
    </source>
</evidence>
<dbReference type="OrthoDB" id="9811314at2"/>
<sequence>MAARRSKIPATRYPVERFTLDNGLRVVLTPDRSAPVVGVAVVYDVGIRSEPEGRTGFAHLFEHLMFQGSANLEKLAHFRYVQGAGGTFNGSTHLDYTDYFETLPSNALERALFLEADRMRGPRLTEENLRNQVDVVKEEIRVNVLNRPYGGFPWLRLPPIMFDTFPNAHDGYGSFDDLESATVEEAADFFDRYYACGNAVLAVSGDLDVAQTQELVERHFGSVPARPAPVRPSFAEPDLTAERRQAYTDRLAPLPAVATAWRVPDPVADLTSYLPYVVLAEVLTDGDASRLVERLALRDRTVTSIGGYLGLMGEPFGVRDPTALLVEAHLPPGGDVDKVLRTIDEEAARVATDGLVDGELARTQARMATHLLRGTDAVLGRALQMAVLEQQRGAPDLLNDLPRLIGEVTEEQVRAAAASLRPERRAAVEVIPGGTK</sequence>
<dbReference type="EMBL" id="RBKT01000001">
    <property type="protein sequence ID" value="RKR88458.1"/>
    <property type="molecule type" value="Genomic_DNA"/>
</dbReference>
<dbReference type="InterPro" id="IPR007863">
    <property type="entry name" value="Peptidase_M16_C"/>
</dbReference>
<comment type="similarity">
    <text evidence="1">Belongs to the peptidase M16 family.</text>
</comment>
<dbReference type="SUPFAM" id="SSF63411">
    <property type="entry name" value="LuxS/MPP-like metallohydrolase"/>
    <property type="match status" value="2"/>
</dbReference>
<proteinExistence type="inferred from homology"/>
<dbReference type="GO" id="GO:0006508">
    <property type="term" value="P:proteolysis"/>
    <property type="evidence" value="ECO:0007669"/>
    <property type="project" value="UniProtKB-KW"/>
</dbReference>
<gene>
    <name evidence="8" type="ORF">BDK92_2786</name>
</gene>